<comment type="caution">
    <text evidence="1">The sequence shown here is derived from an EMBL/GenBank/DDBJ whole genome shotgun (WGS) entry which is preliminary data.</text>
</comment>
<gene>
    <name evidence="1" type="ORF">OV287_07235</name>
</gene>
<dbReference type="RefSeq" id="WP_267533251.1">
    <property type="nucleotide sequence ID" value="NZ_JAPNKA010000001.1"/>
</dbReference>
<reference evidence="1 2" key="1">
    <citation type="submission" date="2022-11" db="EMBL/GenBank/DDBJ databases">
        <title>Minimal conservation of predation-associated metabolite biosynthetic gene clusters underscores biosynthetic potential of Myxococcota including descriptions for ten novel species: Archangium lansinium sp. nov., Myxococcus landrumus sp. nov., Nannocystis bai.</title>
        <authorList>
            <person name="Ahearne A."/>
            <person name="Stevens C."/>
            <person name="Phillips K."/>
        </authorList>
    </citation>
    <scope>NUCLEOTIDE SEQUENCE [LARGE SCALE GENOMIC DNA]</scope>
    <source>
        <strain evidence="1 2">MIWBW</strain>
    </source>
</reference>
<sequence length="281" mass="31672">MYMISSREKFWSSTELSDSDEIRDVDLTDDSLGQKVSTDELRNVLRSKRVLLLIHGYNSEEDDVVRAYTIIEKMLTSNLGTRTQYDHILGYSWPGGDDPLDYFAARRKASAISRRVASWLGVLSEEATAFDIMTHSMGGRVALLALSDPTMKQPANKPVVRNLFTTAAAVDNESIQYGEKHYTATQACQFFFVFHSRKDPVLERWYRAAEFDRALGLDGPEDPASIVRHSPNVRVVNCKQFIEEHGGYKQCLPLYDHLGKVLSDQPDANRQYVTLGEAPAA</sequence>
<dbReference type="GO" id="GO:0016787">
    <property type="term" value="F:hydrolase activity"/>
    <property type="evidence" value="ECO:0007669"/>
    <property type="project" value="UniProtKB-KW"/>
</dbReference>
<dbReference type="EMBL" id="JAPNKA010000001">
    <property type="protein sequence ID" value="MCY1074276.1"/>
    <property type="molecule type" value="Genomic_DNA"/>
</dbReference>
<proteinExistence type="predicted"/>
<name>A0ABT3ZY86_9BACT</name>
<dbReference type="SUPFAM" id="SSF53474">
    <property type="entry name" value="alpha/beta-Hydrolases"/>
    <property type="match status" value="1"/>
</dbReference>
<accession>A0ABT3ZY86</accession>
<dbReference type="Pfam" id="PF05990">
    <property type="entry name" value="DUF900"/>
    <property type="match status" value="1"/>
</dbReference>
<dbReference type="InterPro" id="IPR029058">
    <property type="entry name" value="AB_hydrolase_fold"/>
</dbReference>
<evidence type="ECO:0000313" key="1">
    <source>
        <dbReference type="EMBL" id="MCY1074276.1"/>
    </source>
</evidence>
<keyword evidence="1" id="KW-0378">Hydrolase</keyword>
<protein>
    <submittedName>
        <fullName evidence="1">Alpha/beta hydrolase</fullName>
    </submittedName>
</protein>
<evidence type="ECO:0000313" key="2">
    <source>
        <dbReference type="Proteomes" id="UP001207654"/>
    </source>
</evidence>
<dbReference type="InterPro" id="IPR010297">
    <property type="entry name" value="DUF900_hydrolase"/>
</dbReference>
<keyword evidence="2" id="KW-1185">Reference proteome</keyword>
<dbReference type="Gene3D" id="3.40.50.1820">
    <property type="entry name" value="alpha/beta hydrolase"/>
    <property type="match status" value="1"/>
</dbReference>
<dbReference type="Proteomes" id="UP001207654">
    <property type="component" value="Unassembled WGS sequence"/>
</dbReference>
<organism evidence="1 2">
    <name type="scientific">Archangium lansingense</name>
    <dbReference type="NCBI Taxonomy" id="2995310"/>
    <lineage>
        <taxon>Bacteria</taxon>
        <taxon>Pseudomonadati</taxon>
        <taxon>Myxococcota</taxon>
        <taxon>Myxococcia</taxon>
        <taxon>Myxococcales</taxon>
        <taxon>Cystobacterineae</taxon>
        <taxon>Archangiaceae</taxon>
        <taxon>Archangium</taxon>
    </lineage>
</organism>